<dbReference type="AlphaFoldDB" id="A0A1I6H5K6"/>
<reference evidence="5" key="1">
    <citation type="submission" date="2016-10" db="EMBL/GenBank/DDBJ databases">
        <authorList>
            <person name="Varghese N."/>
            <person name="Submissions S."/>
        </authorList>
    </citation>
    <scope>NUCLEOTIDE SEQUENCE [LARGE SCALE GENOMIC DNA]</scope>
    <source>
        <strain evidence="5">CGMCC 1.9167</strain>
    </source>
</reference>
<organism evidence="4 5">
    <name type="scientific">Marinobacter daqiaonensis</name>
    <dbReference type="NCBI Taxonomy" id="650891"/>
    <lineage>
        <taxon>Bacteria</taxon>
        <taxon>Pseudomonadati</taxon>
        <taxon>Pseudomonadota</taxon>
        <taxon>Gammaproteobacteria</taxon>
        <taxon>Pseudomonadales</taxon>
        <taxon>Marinobacteraceae</taxon>
        <taxon>Marinobacter</taxon>
    </lineage>
</organism>
<feature type="transmembrane region" description="Helical" evidence="2">
    <location>
        <begin position="325"/>
        <end position="347"/>
    </location>
</feature>
<gene>
    <name evidence="4" type="ORF">SAMN05216203_0904</name>
</gene>
<sequence length="481" mass="52962">MVNPAMDNPTPASRLYRRAGRLLLLGMLALLPALAGAQDPRETHIELAASDDQVYVQQQLLVTVRLFYSDNIVRGELSRPEHPDAVIEEAGEQRQYRERRNGTDYRVVERRYAIFPQSPGPFQLPTIEFEGLARHDRGHVYRLSDSATLFEIHVRDIPAGFSGGTWLPAQALTLSDEGVDPGQAARPGENLTRTLKLRAEGLPASVLPPLEHQYPDALRSYPEPANRQASIGPDGMTAILEQTVALVPVPGQAGEVQLPAMRIPWWDVTEDREKVAVLPARTLMVAGDPATPPGSREGKPEVLQAKEQAIGSNPSDELVGGGMKWGWYAALAVLAAGWSATALAWWFHARRHAGAKADLADNRPVNGERPLFKRLEEAAKSLDPEFFTLLPRWTAAVTGRRCTTTGDALAELDSPELSQEVVRWQEHLFRGGSADRPDPEKLLRHLRHRRGQPQRTDTGSAPGHRLPRLYPPGIEPGGRSG</sequence>
<dbReference type="PANTHER" id="PTHR40940:SF1">
    <property type="entry name" value="PROTEIN BATD"/>
    <property type="match status" value="1"/>
</dbReference>
<keyword evidence="5" id="KW-1185">Reference proteome</keyword>
<name>A0A1I6H5K6_9GAMM</name>
<dbReference type="OrthoDB" id="5293418at2"/>
<evidence type="ECO:0000256" key="2">
    <source>
        <dbReference type="SAM" id="Phobius"/>
    </source>
</evidence>
<evidence type="ECO:0000313" key="5">
    <source>
        <dbReference type="Proteomes" id="UP000198644"/>
    </source>
</evidence>
<keyword evidence="2" id="KW-0472">Membrane</keyword>
<proteinExistence type="predicted"/>
<dbReference type="Proteomes" id="UP000198644">
    <property type="component" value="Unassembled WGS sequence"/>
</dbReference>
<keyword evidence="2" id="KW-0812">Transmembrane</keyword>
<evidence type="ECO:0000313" key="4">
    <source>
        <dbReference type="EMBL" id="SFR49694.1"/>
    </source>
</evidence>
<dbReference type="InterPro" id="IPR025738">
    <property type="entry name" value="BatD"/>
</dbReference>
<feature type="chain" id="PRO_5011619192" evidence="3">
    <location>
        <begin position="38"/>
        <end position="481"/>
    </location>
</feature>
<evidence type="ECO:0000256" key="1">
    <source>
        <dbReference type="SAM" id="MobiDB-lite"/>
    </source>
</evidence>
<feature type="compositionally biased region" description="Basic and acidic residues" evidence="1">
    <location>
        <begin position="430"/>
        <end position="443"/>
    </location>
</feature>
<dbReference type="PANTHER" id="PTHR40940">
    <property type="entry name" value="PROTEIN BATD-RELATED"/>
    <property type="match status" value="1"/>
</dbReference>
<feature type="region of interest" description="Disordered" evidence="1">
    <location>
        <begin position="430"/>
        <end position="481"/>
    </location>
</feature>
<feature type="signal peptide" evidence="3">
    <location>
        <begin position="1"/>
        <end position="37"/>
    </location>
</feature>
<keyword evidence="2" id="KW-1133">Transmembrane helix</keyword>
<dbReference type="STRING" id="650891.SAMN05216203_0904"/>
<evidence type="ECO:0000256" key="3">
    <source>
        <dbReference type="SAM" id="SignalP"/>
    </source>
</evidence>
<accession>A0A1I6H5K6</accession>
<protein>
    <submittedName>
        <fullName evidence="4">Oxygen tolerance</fullName>
    </submittedName>
</protein>
<keyword evidence="3" id="KW-0732">Signal</keyword>
<dbReference type="EMBL" id="FOYW01000001">
    <property type="protein sequence ID" value="SFR49694.1"/>
    <property type="molecule type" value="Genomic_DNA"/>
</dbReference>